<dbReference type="CDD" id="cd04276">
    <property type="entry name" value="ZnMc_MMP_like_2"/>
    <property type="match status" value="1"/>
</dbReference>
<evidence type="ECO:0000259" key="2">
    <source>
        <dbReference type="Pfam" id="PF17148"/>
    </source>
</evidence>
<dbReference type="EMBL" id="LWBO01000012">
    <property type="protein sequence ID" value="OQP48137.1"/>
    <property type="molecule type" value="Genomic_DNA"/>
</dbReference>
<dbReference type="InterPro" id="IPR032534">
    <property type="entry name" value="EcxA_zinc-bd"/>
</dbReference>
<evidence type="ECO:0000259" key="1">
    <source>
        <dbReference type="Pfam" id="PF16313"/>
    </source>
</evidence>
<evidence type="ECO:0008006" key="6">
    <source>
        <dbReference type="Google" id="ProtNLM"/>
    </source>
</evidence>
<evidence type="ECO:0000259" key="3">
    <source>
        <dbReference type="Pfam" id="PF17162"/>
    </source>
</evidence>
<proteinExistence type="predicted"/>
<dbReference type="Gene3D" id="3.40.390.10">
    <property type="entry name" value="Collagenase (Catalytic Domain)"/>
    <property type="match status" value="1"/>
</dbReference>
<dbReference type="PANTHER" id="PTHR38478">
    <property type="entry name" value="PEPTIDASE M1A AND M12B"/>
    <property type="match status" value="1"/>
</dbReference>
<sequence>MKRFMMAAALLCAMESIAQKKDIKQDSVPAAQKADTARVVVVKPYDKLINAKVNTRKGLFTVHRTEDSYYLEIPDSLLGREILLVSRLAKSPINGLGGARGESYFAGDEIDERVIEFEKGPSNKIFLRSISYTVRSTDSSENGMYRSVLNSSVQPILAAFPVKAYNEKNPATVIDITETVNSDNSIFSIVGRAKLQFKVSALQRDRSYIQSIKTFSQNVEIKSVKTYLSAADPTGNPLTFELNNSLVLLPKVPMKPRYADARVGFFGTGYVDFDTDPQGVTNTTMITRWRLEPRPEDREKYLRGELVEPQKPIVIYIDPSTPRKWVPYLMQGVNDWQTAFEKAGFKNAIMAKEAPRDDSTWSLEDATHSAIVYKPSEIPNASGPHVHDPRSGEILETHINWYHNVMSLVHNWYMIQAGAIDPKAGKMEFDDQLMGQLIRFVSSHEVGHTLGLMHNFGSSSTVPVDSLRNKKWVEAHGHTPSIMDYARFNYVAQPEDNITESGIFPRIGDYDTWAIEWGYKMFPDFNNLKEEKTFFNKWVIDSLSGNHRLWYGPQVVFGSIDPRSQNEDLGDDAVKAGTYGIMNLKRILPKLPEWTRTPNEGYENLGTMYSALISQLGNYTRHVVTIVGGMYINAKTVEEKGDPYIPVPKTRQKQAVAFLNEQVFQTPQWLFNKEIASKRSVAGDVTRLGVSVLMSLLSSADRIQRNNRTFGEADNYSLPEFFNDVKKGVWNELTTGAAINAYRRDLQTTYLNYFLEMIKMPADKPVGILQVEQVALARQHLAALQKEIKAALVLEKDVVSKAHLQFSSERIEEALRAKK</sequence>
<dbReference type="InterPro" id="IPR024079">
    <property type="entry name" value="MetalloPept_cat_dom_sf"/>
</dbReference>
<dbReference type="Proteomes" id="UP000192277">
    <property type="component" value="Unassembled WGS sequence"/>
</dbReference>
<keyword evidence="5" id="KW-1185">Reference proteome</keyword>
<evidence type="ECO:0000313" key="5">
    <source>
        <dbReference type="Proteomes" id="UP000192277"/>
    </source>
</evidence>
<dbReference type="Pfam" id="PF17162">
    <property type="entry name" value="DUF5118"/>
    <property type="match status" value="1"/>
</dbReference>
<dbReference type="InterPro" id="IPR033413">
    <property type="entry name" value="DUF5117"/>
</dbReference>
<dbReference type="RefSeq" id="WP_041347297.1">
    <property type="nucleotide sequence ID" value="NZ_LWBO01000012.1"/>
</dbReference>
<dbReference type="InterPro" id="IPR034032">
    <property type="entry name" value="Zn_MMP-like_bac"/>
</dbReference>
<accession>A0ABX3NYZ1</accession>
<organism evidence="4 5">
    <name type="scientific">Niastella koreensis</name>
    <dbReference type="NCBI Taxonomy" id="354356"/>
    <lineage>
        <taxon>Bacteria</taxon>
        <taxon>Pseudomonadati</taxon>
        <taxon>Bacteroidota</taxon>
        <taxon>Chitinophagia</taxon>
        <taxon>Chitinophagales</taxon>
        <taxon>Chitinophagaceae</taxon>
        <taxon>Niastella</taxon>
    </lineage>
</organism>
<protein>
    <recommendedName>
        <fullName evidence="6">Peptidase M10A and M12B matrixin and adamalysin</fullName>
    </recommendedName>
</protein>
<dbReference type="Pfam" id="PF17148">
    <property type="entry name" value="DUF5117"/>
    <property type="match status" value="1"/>
</dbReference>
<name>A0ABX3NYZ1_9BACT</name>
<feature type="domain" description="EcxA zinc-binding" evidence="1">
    <location>
        <begin position="426"/>
        <end position="734"/>
    </location>
</feature>
<evidence type="ECO:0000313" key="4">
    <source>
        <dbReference type="EMBL" id="OQP48137.1"/>
    </source>
</evidence>
<dbReference type="InterPro" id="IPR033428">
    <property type="entry name" value="DUF5118"/>
</dbReference>
<dbReference type="SUPFAM" id="SSF55486">
    <property type="entry name" value="Metalloproteases ('zincins'), catalytic domain"/>
    <property type="match status" value="1"/>
</dbReference>
<feature type="domain" description="DUF5118" evidence="3">
    <location>
        <begin position="43"/>
        <end position="90"/>
    </location>
</feature>
<dbReference type="Pfam" id="PF16313">
    <property type="entry name" value="DUF4953"/>
    <property type="match status" value="1"/>
</dbReference>
<gene>
    <name evidence="4" type="ORF">A4D02_05285</name>
</gene>
<comment type="caution">
    <text evidence="4">The sequence shown here is derived from an EMBL/GenBank/DDBJ whole genome shotgun (WGS) entry which is preliminary data.</text>
</comment>
<feature type="domain" description="DUF5117" evidence="2">
    <location>
        <begin position="107"/>
        <end position="294"/>
    </location>
</feature>
<reference evidence="4 5" key="1">
    <citation type="submission" date="2016-04" db="EMBL/GenBank/DDBJ databases">
        <authorList>
            <person name="Chen L."/>
            <person name="Zhuang W."/>
            <person name="Wang G."/>
        </authorList>
    </citation>
    <scope>NUCLEOTIDE SEQUENCE [LARGE SCALE GENOMIC DNA]</scope>
    <source>
        <strain evidence="5">GR20</strain>
    </source>
</reference>
<dbReference type="PANTHER" id="PTHR38478:SF1">
    <property type="entry name" value="ZINC DEPENDENT METALLOPROTEASE DOMAIN LIPOPROTEIN"/>
    <property type="match status" value="1"/>
</dbReference>